<proteinExistence type="predicted"/>
<dbReference type="SUPFAM" id="SSF53448">
    <property type="entry name" value="Nucleotide-diphospho-sugar transferases"/>
    <property type="match status" value="1"/>
</dbReference>
<sequence length="305" mass="34413">MTLAPVVLFAYNRPDHLQQTIERLACCTEASQTSVYIYCDGPKAQATPEQKANIKKVRELADATRNNRKFAAVKVIKAEQNKGLANSIIAGVSDVITQHGKVIVVEDDLLVAPDFLTFMNACLEFYSPIAEIGSISGFSPIVQLPKNYQHDVYIAPRNCSHGWATWSDRWASIDWSNEPLLQVWTNRALRAKLRQGGDDRVARVKRQLDGRIDSWSIRFGCWQVLNNKVTIYPRHNRVQNIGMDGSGIHTKASDVVNECMADEIKNFQLDLPQLSPSIIRSFANKYSGTPLKRVARFIKTEILRR</sequence>
<evidence type="ECO:0000313" key="1">
    <source>
        <dbReference type="EMBL" id="XDV10090.1"/>
    </source>
</evidence>
<dbReference type="AlphaFoldDB" id="A0AB39X9F4"/>
<dbReference type="RefSeq" id="WP_369743383.1">
    <property type="nucleotide sequence ID" value="NZ_CP165718.1"/>
</dbReference>
<dbReference type="Gene3D" id="3.90.550.10">
    <property type="entry name" value="Spore Coat Polysaccharide Biosynthesis Protein SpsA, Chain A"/>
    <property type="match status" value="1"/>
</dbReference>
<gene>
    <name evidence="1" type="ORF">AB8S08_02480</name>
</gene>
<accession>A0AB39X9F4</accession>
<name>A0AB39X9F4_9GAMM</name>
<dbReference type="InterPro" id="IPR029044">
    <property type="entry name" value="Nucleotide-diphossugar_trans"/>
</dbReference>
<reference evidence="1" key="1">
    <citation type="submission" date="2024-07" db="EMBL/GenBank/DDBJ databases">
        <title>Whole genome sequence of bacterial strains from algal surface.</title>
        <authorList>
            <person name="Kumar P."/>
        </authorList>
    </citation>
    <scope>NUCLEOTIDE SEQUENCE</scope>
    <source>
        <strain evidence="1">PP-1MA</strain>
    </source>
</reference>
<organism evidence="1">
    <name type="scientific">Pseudidiomarina sp. PP-1MA</name>
    <dbReference type="NCBI Taxonomy" id="3237706"/>
    <lineage>
        <taxon>Bacteria</taxon>
        <taxon>Pseudomonadati</taxon>
        <taxon>Pseudomonadota</taxon>
        <taxon>Gammaproteobacteria</taxon>
        <taxon>Alteromonadales</taxon>
        <taxon>Idiomarinaceae</taxon>
        <taxon>Pseudidiomarina</taxon>
    </lineage>
</organism>
<evidence type="ECO:0008006" key="2">
    <source>
        <dbReference type="Google" id="ProtNLM"/>
    </source>
</evidence>
<protein>
    <recommendedName>
        <fullName evidence="2">Glycosyl transferase family 2</fullName>
    </recommendedName>
</protein>
<dbReference type="EMBL" id="CP165718">
    <property type="protein sequence ID" value="XDV10090.1"/>
    <property type="molecule type" value="Genomic_DNA"/>
</dbReference>